<comment type="caution">
    <text evidence="2">The sequence shown here is derived from an EMBL/GenBank/DDBJ whole genome shotgun (WGS) entry which is preliminary data.</text>
</comment>
<name>A0AAV7U0H2_PLEWA</name>
<reference evidence="2" key="1">
    <citation type="journal article" date="2022" name="bioRxiv">
        <title>Sequencing and chromosome-scale assembly of the giantPleurodeles waltlgenome.</title>
        <authorList>
            <person name="Brown T."/>
            <person name="Elewa A."/>
            <person name="Iarovenko S."/>
            <person name="Subramanian E."/>
            <person name="Araus A.J."/>
            <person name="Petzold A."/>
            <person name="Susuki M."/>
            <person name="Suzuki K.-i.T."/>
            <person name="Hayashi T."/>
            <person name="Toyoda A."/>
            <person name="Oliveira C."/>
            <person name="Osipova E."/>
            <person name="Leigh N.D."/>
            <person name="Simon A."/>
            <person name="Yun M.H."/>
        </authorList>
    </citation>
    <scope>NUCLEOTIDE SEQUENCE</scope>
    <source>
        <strain evidence="2">20211129_DDA</strain>
        <tissue evidence="2">Liver</tissue>
    </source>
</reference>
<organism evidence="2 3">
    <name type="scientific">Pleurodeles waltl</name>
    <name type="common">Iberian ribbed newt</name>
    <dbReference type="NCBI Taxonomy" id="8319"/>
    <lineage>
        <taxon>Eukaryota</taxon>
        <taxon>Metazoa</taxon>
        <taxon>Chordata</taxon>
        <taxon>Craniata</taxon>
        <taxon>Vertebrata</taxon>
        <taxon>Euteleostomi</taxon>
        <taxon>Amphibia</taxon>
        <taxon>Batrachia</taxon>
        <taxon>Caudata</taxon>
        <taxon>Salamandroidea</taxon>
        <taxon>Salamandridae</taxon>
        <taxon>Pleurodelinae</taxon>
        <taxon>Pleurodeles</taxon>
    </lineage>
</organism>
<evidence type="ECO:0000313" key="3">
    <source>
        <dbReference type="Proteomes" id="UP001066276"/>
    </source>
</evidence>
<keyword evidence="3" id="KW-1185">Reference proteome</keyword>
<protein>
    <submittedName>
        <fullName evidence="2">Uncharacterized protein</fullName>
    </submittedName>
</protein>
<dbReference type="EMBL" id="JANPWB010000006">
    <property type="protein sequence ID" value="KAJ1182482.1"/>
    <property type="molecule type" value="Genomic_DNA"/>
</dbReference>
<gene>
    <name evidence="2" type="ORF">NDU88_007672</name>
</gene>
<proteinExistence type="predicted"/>
<dbReference type="Proteomes" id="UP001066276">
    <property type="component" value="Chromosome 3_2"/>
</dbReference>
<evidence type="ECO:0000256" key="1">
    <source>
        <dbReference type="SAM" id="MobiDB-lite"/>
    </source>
</evidence>
<accession>A0AAV7U0H2</accession>
<dbReference type="AlphaFoldDB" id="A0AAV7U0H2"/>
<feature type="region of interest" description="Disordered" evidence="1">
    <location>
        <begin position="41"/>
        <end position="83"/>
    </location>
</feature>
<sequence>MLRSFQEDVAASGLRKRKGGVLVAMGDRRANPSVYDRSFQGDVATSSHKKQKGGVSVALGEQTPVSLTANEQGLQPRMRNAAL</sequence>
<evidence type="ECO:0000313" key="2">
    <source>
        <dbReference type="EMBL" id="KAJ1182482.1"/>
    </source>
</evidence>
<feature type="compositionally biased region" description="Polar residues" evidence="1">
    <location>
        <begin position="63"/>
        <end position="73"/>
    </location>
</feature>